<dbReference type="EMBL" id="VUJU01007549">
    <property type="protein sequence ID" value="KAF0744082.1"/>
    <property type="molecule type" value="Genomic_DNA"/>
</dbReference>
<dbReference type="AlphaFoldDB" id="A0A6G0XUF5"/>
<accession>A0A6G0XUF5</accession>
<evidence type="ECO:0000313" key="1">
    <source>
        <dbReference type="EMBL" id="KAF0744082.1"/>
    </source>
</evidence>
<comment type="caution">
    <text evidence="1">The sequence shown here is derived from an EMBL/GenBank/DDBJ whole genome shotgun (WGS) entry which is preliminary data.</text>
</comment>
<reference evidence="1 2" key="1">
    <citation type="submission" date="2019-08" db="EMBL/GenBank/DDBJ databases">
        <title>Whole genome of Aphis craccivora.</title>
        <authorList>
            <person name="Voronova N.V."/>
            <person name="Shulinski R.S."/>
            <person name="Bandarenka Y.V."/>
            <person name="Zhorov D.G."/>
            <person name="Warner D."/>
        </authorList>
    </citation>
    <scope>NUCLEOTIDE SEQUENCE [LARGE SCALE GENOMIC DNA]</scope>
    <source>
        <strain evidence="1">180601</strain>
        <tissue evidence="1">Whole Body</tissue>
    </source>
</reference>
<dbReference type="Proteomes" id="UP000478052">
    <property type="component" value="Unassembled WGS sequence"/>
</dbReference>
<keyword evidence="2" id="KW-1185">Reference proteome</keyword>
<dbReference type="OrthoDB" id="6621924at2759"/>
<evidence type="ECO:0000313" key="2">
    <source>
        <dbReference type="Proteomes" id="UP000478052"/>
    </source>
</evidence>
<protein>
    <submittedName>
        <fullName evidence="1">Uncharacterized protein</fullName>
    </submittedName>
</protein>
<sequence length="43" mass="5186">MKQERLDGLLTMFIEQELAYNINVEEVIETFKTLTPIERRMEL</sequence>
<name>A0A6G0XUF5_APHCR</name>
<organism evidence="1 2">
    <name type="scientific">Aphis craccivora</name>
    <name type="common">Cowpea aphid</name>
    <dbReference type="NCBI Taxonomy" id="307492"/>
    <lineage>
        <taxon>Eukaryota</taxon>
        <taxon>Metazoa</taxon>
        <taxon>Ecdysozoa</taxon>
        <taxon>Arthropoda</taxon>
        <taxon>Hexapoda</taxon>
        <taxon>Insecta</taxon>
        <taxon>Pterygota</taxon>
        <taxon>Neoptera</taxon>
        <taxon>Paraneoptera</taxon>
        <taxon>Hemiptera</taxon>
        <taxon>Sternorrhyncha</taxon>
        <taxon>Aphidomorpha</taxon>
        <taxon>Aphidoidea</taxon>
        <taxon>Aphididae</taxon>
        <taxon>Aphidini</taxon>
        <taxon>Aphis</taxon>
        <taxon>Aphis</taxon>
    </lineage>
</organism>
<proteinExistence type="predicted"/>
<gene>
    <name evidence="1" type="ORF">FWK35_00020597</name>
</gene>